<dbReference type="Proteomes" id="UP000552038">
    <property type="component" value="Unassembled WGS sequence"/>
</dbReference>
<gene>
    <name evidence="1" type="ORF">HMI46_01080</name>
</gene>
<proteinExistence type="predicted"/>
<dbReference type="EMBL" id="JABFOR010000001">
    <property type="protein sequence ID" value="NOJ69148.1"/>
    <property type="molecule type" value="Genomic_DNA"/>
</dbReference>
<dbReference type="AlphaFoldDB" id="A0AAP6ZXR4"/>
<evidence type="ECO:0000313" key="2">
    <source>
        <dbReference type="Proteomes" id="UP000552038"/>
    </source>
</evidence>
<organism evidence="1 2">
    <name type="scientific">Paenibacillus alvei</name>
    <name type="common">Bacillus alvei</name>
    <dbReference type="NCBI Taxonomy" id="44250"/>
    <lineage>
        <taxon>Bacteria</taxon>
        <taxon>Bacillati</taxon>
        <taxon>Bacillota</taxon>
        <taxon>Bacilli</taxon>
        <taxon>Bacillales</taxon>
        <taxon>Paenibacillaceae</taxon>
        <taxon>Paenibacillus</taxon>
    </lineage>
</organism>
<protein>
    <submittedName>
        <fullName evidence="1">Uncharacterized protein</fullName>
    </submittedName>
</protein>
<reference evidence="1 2" key="1">
    <citation type="submission" date="2020-05" db="EMBL/GenBank/DDBJ databases">
        <title>Whole genome sequencing and identification of novel metabolites from Paenibacillus alvei strain JR949.</title>
        <authorList>
            <person name="Rajendhran J."/>
            <person name="Sree Pranav P."/>
            <person name="Mahalakshmi B."/>
            <person name="Karthikeyan R."/>
        </authorList>
    </citation>
    <scope>NUCLEOTIDE SEQUENCE [LARGE SCALE GENOMIC DNA]</scope>
    <source>
        <strain evidence="1 2">JR949</strain>
    </source>
</reference>
<name>A0AAP6ZXR4_PAEAL</name>
<comment type="caution">
    <text evidence="1">The sequence shown here is derived from an EMBL/GenBank/DDBJ whole genome shotgun (WGS) entry which is preliminary data.</text>
</comment>
<accession>A0AAP6ZXR4</accession>
<sequence length="59" mass="6727">MSKKRAVIRTKWLQGHSAHAAYTDCGQSVDQLNNMKHYGCLHRRTRDVALMMLILCGNP</sequence>
<evidence type="ECO:0000313" key="1">
    <source>
        <dbReference type="EMBL" id="NOJ69148.1"/>
    </source>
</evidence>